<dbReference type="PROSITE" id="PS50075">
    <property type="entry name" value="CARRIER"/>
    <property type="match status" value="1"/>
</dbReference>
<feature type="non-terminal residue" evidence="5">
    <location>
        <position position="1"/>
    </location>
</feature>
<protein>
    <submittedName>
        <fullName evidence="5">Beta-ketoacyl reductase</fullName>
    </submittedName>
</protein>
<feature type="domain" description="Carrier" evidence="4">
    <location>
        <begin position="190"/>
        <end position="265"/>
    </location>
</feature>
<proteinExistence type="predicted"/>
<dbReference type="Gene3D" id="1.10.1200.10">
    <property type="entry name" value="ACP-like"/>
    <property type="match status" value="1"/>
</dbReference>
<evidence type="ECO:0000313" key="5">
    <source>
        <dbReference type="EMBL" id="MFC7388461.1"/>
    </source>
</evidence>
<evidence type="ECO:0000313" key="6">
    <source>
        <dbReference type="Proteomes" id="UP001596496"/>
    </source>
</evidence>
<dbReference type="InterPro" id="IPR013968">
    <property type="entry name" value="PKS_KR"/>
</dbReference>
<dbReference type="SMART" id="SM00823">
    <property type="entry name" value="PKS_PP"/>
    <property type="match status" value="1"/>
</dbReference>
<sequence length="357" mass="36808">DDGVVSSLSAGRVEAVLRPKMDAAWYLDELTRGGGLARFVVFSSLAGTLGAAGQGNYAAANAAVDALVVGRVAAGLSGVSLAWGVWDAEGGMAGRLSDRDRERMVREGLVPLSAGVGLSVLDRVVGEGRRGVVVAAGWSVGGLRGRSGERLPALLRDLVGVRRRVALDAPAGSGSFADRLAELPAAERQAAVTELVRARAAAVLGHDSPASLPVDQAFHELGVDSLAAVELRNGLGTALGLRLPTTLVFDHPSVRAVVDYVIRQITPKTDGGDHVTADGRDETAIRKALQTVQVAALRAAGLLDGLLELAGVRPDGSNGAAAQDETADVDAIDELDTEALIRMALDNGQPDDETQEG</sequence>
<dbReference type="EMBL" id="JBHTCG010000080">
    <property type="protein sequence ID" value="MFC7388461.1"/>
    <property type="molecule type" value="Genomic_DNA"/>
</dbReference>
<dbReference type="RefSeq" id="WP_380832585.1">
    <property type="nucleotide sequence ID" value="NZ_JBHTCG010000080.1"/>
</dbReference>
<comment type="caution">
    <text evidence="5">The sequence shown here is derived from an EMBL/GenBank/DDBJ whole genome shotgun (WGS) entry which is preliminary data.</text>
</comment>
<dbReference type="InterPro" id="IPR020806">
    <property type="entry name" value="PKS_PP-bd"/>
</dbReference>
<dbReference type="PANTHER" id="PTHR43775:SF51">
    <property type="entry name" value="INACTIVE PHENOLPHTHIOCEROL SYNTHESIS POLYKETIDE SYNTHASE TYPE I PKS1-RELATED"/>
    <property type="match status" value="1"/>
</dbReference>
<dbReference type="Proteomes" id="UP001596496">
    <property type="component" value="Unassembled WGS sequence"/>
</dbReference>
<accession>A0ABW2PJB2</accession>
<dbReference type="InterPro" id="IPR006162">
    <property type="entry name" value="Ppantetheine_attach_site"/>
</dbReference>
<dbReference type="InterPro" id="IPR057326">
    <property type="entry name" value="KR_dom"/>
</dbReference>
<reference evidence="6" key="1">
    <citation type="journal article" date="2019" name="Int. J. Syst. Evol. Microbiol.">
        <title>The Global Catalogue of Microorganisms (GCM) 10K type strain sequencing project: providing services to taxonomists for standard genome sequencing and annotation.</title>
        <authorList>
            <consortium name="The Broad Institute Genomics Platform"/>
            <consortium name="The Broad Institute Genome Sequencing Center for Infectious Disease"/>
            <person name="Wu L."/>
            <person name="Ma J."/>
        </authorList>
    </citation>
    <scope>NUCLEOTIDE SEQUENCE [LARGE SCALE GENOMIC DNA]</scope>
    <source>
        <strain evidence="6">CECT 7649</strain>
    </source>
</reference>
<keyword evidence="1" id="KW-0596">Phosphopantetheine</keyword>
<dbReference type="InterPro" id="IPR050091">
    <property type="entry name" value="PKS_NRPS_Biosynth_Enz"/>
</dbReference>
<dbReference type="PROSITE" id="PS00012">
    <property type="entry name" value="PHOSPHOPANTETHEINE"/>
    <property type="match status" value="1"/>
</dbReference>
<gene>
    <name evidence="5" type="ORF">ACFQSB_40095</name>
</gene>
<evidence type="ECO:0000256" key="3">
    <source>
        <dbReference type="ARBA" id="ARBA00022679"/>
    </source>
</evidence>
<dbReference type="SMART" id="SM00822">
    <property type="entry name" value="PKS_KR"/>
    <property type="match status" value="1"/>
</dbReference>
<dbReference type="InterPro" id="IPR036291">
    <property type="entry name" value="NAD(P)-bd_dom_sf"/>
</dbReference>
<dbReference type="PANTHER" id="PTHR43775">
    <property type="entry name" value="FATTY ACID SYNTHASE"/>
    <property type="match status" value="1"/>
</dbReference>
<dbReference type="Pfam" id="PF08659">
    <property type="entry name" value="KR"/>
    <property type="match status" value="1"/>
</dbReference>
<dbReference type="Pfam" id="PF00550">
    <property type="entry name" value="PP-binding"/>
    <property type="match status" value="1"/>
</dbReference>
<organism evidence="5 6">
    <name type="scientific">Sphaerisporangium rhizosphaerae</name>
    <dbReference type="NCBI Taxonomy" id="2269375"/>
    <lineage>
        <taxon>Bacteria</taxon>
        <taxon>Bacillati</taxon>
        <taxon>Actinomycetota</taxon>
        <taxon>Actinomycetes</taxon>
        <taxon>Streptosporangiales</taxon>
        <taxon>Streptosporangiaceae</taxon>
        <taxon>Sphaerisporangium</taxon>
    </lineage>
</organism>
<dbReference type="SUPFAM" id="SSF47336">
    <property type="entry name" value="ACP-like"/>
    <property type="match status" value="1"/>
</dbReference>
<dbReference type="SUPFAM" id="SSF51735">
    <property type="entry name" value="NAD(P)-binding Rossmann-fold domains"/>
    <property type="match status" value="1"/>
</dbReference>
<keyword evidence="3" id="KW-0808">Transferase</keyword>
<keyword evidence="6" id="KW-1185">Reference proteome</keyword>
<dbReference type="InterPro" id="IPR009081">
    <property type="entry name" value="PP-bd_ACP"/>
</dbReference>
<dbReference type="Gene3D" id="3.40.50.720">
    <property type="entry name" value="NAD(P)-binding Rossmann-like Domain"/>
    <property type="match status" value="1"/>
</dbReference>
<keyword evidence="2" id="KW-0597">Phosphoprotein</keyword>
<name>A0ABW2PJB2_9ACTN</name>
<evidence type="ECO:0000256" key="1">
    <source>
        <dbReference type="ARBA" id="ARBA00022450"/>
    </source>
</evidence>
<dbReference type="SMART" id="SM01294">
    <property type="entry name" value="PKS_PP_betabranch"/>
    <property type="match status" value="1"/>
</dbReference>
<dbReference type="InterPro" id="IPR036736">
    <property type="entry name" value="ACP-like_sf"/>
</dbReference>
<evidence type="ECO:0000259" key="4">
    <source>
        <dbReference type="PROSITE" id="PS50075"/>
    </source>
</evidence>
<evidence type="ECO:0000256" key="2">
    <source>
        <dbReference type="ARBA" id="ARBA00022553"/>
    </source>
</evidence>